<accession>A0A4P6XIT5</accession>
<evidence type="ECO:0000313" key="3">
    <source>
        <dbReference type="Proteomes" id="UP000292447"/>
    </source>
</evidence>
<evidence type="ECO:0000259" key="1">
    <source>
        <dbReference type="Pfam" id="PF20493"/>
    </source>
</evidence>
<proteinExistence type="predicted"/>
<protein>
    <recommendedName>
        <fullName evidence="1">WD-like domain-containing protein</fullName>
    </recommendedName>
</protein>
<sequence length="210" mass="24382">MRRNLLAPFFITFALALDYLLVLSLLFSITVSPKSVAGHFRFDISEIQEQLEHRGMANTTLHGIFARLPELNMYSHYNLLILERASRIATAAYREGNFGDFFYAWLVMYHDGCAARLNDLTTKDFECEVNKRFGNIPNILYILVRTLTISSVQRLYLGLQEPMRQNKFKRDSRDQDLEKKRIKREFSVTASVVKGDTIHNEPNRTATHYP</sequence>
<dbReference type="InterPro" id="IPR046925">
    <property type="entry name" value="WD-like_fungi"/>
</dbReference>
<evidence type="ECO:0000313" key="2">
    <source>
        <dbReference type="EMBL" id="QBM85541.1"/>
    </source>
</evidence>
<name>A0A4P6XIT5_9ASCO</name>
<keyword evidence="3" id="KW-1185">Reference proteome</keyword>
<gene>
    <name evidence="2" type="ORF">METSCH_A01620</name>
</gene>
<reference evidence="3" key="1">
    <citation type="submission" date="2019-03" db="EMBL/GenBank/DDBJ databases">
        <title>Snf2 controls pulcherriminic acid biosynthesis and connects pigmentation and antifungal activity of the yeast Metschnikowia pulcherrima.</title>
        <authorList>
            <person name="Gore-Lloyd D."/>
            <person name="Sumann I."/>
            <person name="Brachmann A.O."/>
            <person name="Schneeberger K."/>
            <person name="Ortiz-Merino R.A."/>
            <person name="Moreno-Beltran M."/>
            <person name="Schlaefli M."/>
            <person name="Kirner P."/>
            <person name="Santos Kron A."/>
            <person name="Wolfe K.H."/>
            <person name="Piel J."/>
            <person name="Ahrens C.H."/>
            <person name="Henk D."/>
            <person name="Freimoser F.M."/>
        </authorList>
    </citation>
    <scope>NUCLEOTIDE SEQUENCE [LARGE SCALE GENOMIC DNA]</scope>
    <source>
        <strain evidence="3">APC 1.2</strain>
    </source>
</reference>
<dbReference type="AlphaFoldDB" id="A0A4P6XIT5"/>
<dbReference type="Proteomes" id="UP000292447">
    <property type="component" value="Chromosome I"/>
</dbReference>
<feature type="domain" description="WD-like" evidence="1">
    <location>
        <begin position="72"/>
        <end position="170"/>
    </location>
</feature>
<dbReference type="EMBL" id="CP034456">
    <property type="protein sequence ID" value="QBM85541.1"/>
    <property type="molecule type" value="Genomic_DNA"/>
</dbReference>
<dbReference type="Pfam" id="PF20493">
    <property type="entry name" value="WD-like_fungi"/>
    <property type="match status" value="1"/>
</dbReference>
<organism evidence="2 3">
    <name type="scientific">Metschnikowia aff. pulcherrima</name>
    <dbReference type="NCBI Taxonomy" id="2163413"/>
    <lineage>
        <taxon>Eukaryota</taxon>
        <taxon>Fungi</taxon>
        <taxon>Dikarya</taxon>
        <taxon>Ascomycota</taxon>
        <taxon>Saccharomycotina</taxon>
        <taxon>Pichiomycetes</taxon>
        <taxon>Metschnikowiaceae</taxon>
        <taxon>Metschnikowia</taxon>
    </lineage>
</organism>